<keyword evidence="1" id="KW-0812">Transmembrane</keyword>
<accession>A0ABP7S1U7</accession>
<evidence type="ECO:0000313" key="2">
    <source>
        <dbReference type="EMBL" id="GAA4005491.1"/>
    </source>
</evidence>
<sequence>MRAFSFRRAADYGGVLNAALCGVHCAVGPLLLAWWGIRNPGATAERWELAFLGLSGVLVALATRRHSSPGLRLLLWGLFAVFAAAALLAERWPVLQAVQYAASAGLIAAHLLNQRHCRRCVAGSPPVHASRIPE</sequence>
<dbReference type="Pfam" id="PF03203">
    <property type="entry name" value="MerC"/>
    <property type="match status" value="1"/>
</dbReference>
<dbReference type="RefSeq" id="WP_345072291.1">
    <property type="nucleotide sequence ID" value="NZ_BAABDJ010000013.1"/>
</dbReference>
<evidence type="ECO:0000313" key="3">
    <source>
        <dbReference type="Proteomes" id="UP001500567"/>
    </source>
</evidence>
<dbReference type="EMBL" id="BAABDJ010000013">
    <property type="protein sequence ID" value="GAA4005491.1"/>
    <property type="molecule type" value="Genomic_DNA"/>
</dbReference>
<evidence type="ECO:0000256" key="1">
    <source>
        <dbReference type="SAM" id="Phobius"/>
    </source>
</evidence>
<reference evidence="3" key="1">
    <citation type="journal article" date="2019" name="Int. J. Syst. Evol. Microbiol.">
        <title>The Global Catalogue of Microorganisms (GCM) 10K type strain sequencing project: providing services to taxonomists for standard genome sequencing and annotation.</title>
        <authorList>
            <consortium name="The Broad Institute Genomics Platform"/>
            <consortium name="The Broad Institute Genome Sequencing Center for Infectious Disease"/>
            <person name="Wu L."/>
            <person name="Ma J."/>
        </authorList>
    </citation>
    <scope>NUCLEOTIDE SEQUENCE [LARGE SCALE GENOMIC DNA]</scope>
    <source>
        <strain evidence="3">JCM 17224</strain>
    </source>
</reference>
<organism evidence="2 3">
    <name type="scientific">Hymenobacter fastidiosus</name>
    <dbReference type="NCBI Taxonomy" id="486264"/>
    <lineage>
        <taxon>Bacteria</taxon>
        <taxon>Pseudomonadati</taxon>
        <taxon>Bacteroidota</taxon>
        <taxon>Cytophagia</taxon>
        <taxon>Cytophagales</taxon>
        <taxon>Hymenobacteraceae</taxon>
        <taxon>Hymenobacter</taxon>
    </lineage>
</organism>
<keyword evidence="3" id="KW-1185">Reference proteome</keyword>
<dbReference type="Proteomes" id="UP001500567">
    <property type="component" value="Unassembled WGS sequence"/>
</dbReference>
<comment type="caution">
    <text evidence="2">The sequence shown here is derived from an EMBL/GenBank/DDBJ whole genome shotgun (WGS) entry which is preliminary data.</text>
</comment>
<evidence type="ECO:0008006" key="4">
    <source>
        <dbReference type="Google" id="ProtNLM"/>
    </source>
</evidence>
<gene>
    <name evidence="2" type="ORF">GCM10022408_16580</name>
</gene>
<feature type="transmembrane region" description="Helical" evidence="1">
    <location>
        <begin position="70"/>
        <end position="88"/>
    </location>
</feature>
<feature type="transmembrane region" description="Helical" evidence="1">
    <location>
        <begin position="12"/>
        <end position="35"/>
    </location>
</feature>
<name>A0ABP7S1U7_9BACT</name>
<dbReference type="InterPro" id="IPR004891">
    <property type="entry name" value="Mercury-R_MerC"/>
</dbReference>
<proteinExistence type="predicted"/>
<keyword evidence="1" id="KW-1133">Transmembrane helix</keyword>
<keyword evidence="1" id="KW-0472">Membrane</keyword>
<protein>
    <recommendedName>
        <fullName evidence="4">MerC domain-containing protein</fullName>
    </recommendedName>
</protein>